<evidence type="ECO:0000313" key="1">
    <source>
        <dbReference type="EMBL" id="CAI8595561.1"/>
    </source>
</evidence>
<dbReference type="PANTHER" id="PTHR46890:SF1">
    <property type="entry name" value="REVERSE TRANSCRIPTASE DOMAIN-CONTAINING PROTEIN"/>
    <property type="match status" value="1"/>
</dbReference>
<dbReference type="EMBL" id="OX451735">
    <property type="protein sequence ID" value="CAI8595561.1"/>
    <property type="molecule type" value="Genomic_DNA"/>
</dbReference>
<protein>
    <recommendedName>
        <fullName evidence="3">Reverse transcriptase domain-containing protein</fullName>
    </recommendedName>
</protein>
<gene>
    <name evidence="1" type="ORF">VFH_I196840</name>
</gene>
<evidence type="ECO:0008006" key="3">
    <source>
        <dbReference type="Google" id="ProtNLM"/>
    </source>
</evidence>
<name>A0AAV0ZCC3_VICFA</name>
<evidence type="ECO:0000313" key="2">
    <source>
        <dbReference type="Proteomes" id="UP001157006"/>
    </source>
</evidence>
<dbReference type="InterPro" id="IPR052343">
    <property type="entry name" value="Retrotransposon-Effector_Assoc"/>
</dbReference>
<organism evidence="1 2">
    <name type="scientific">Vicia faba</name>
    <name type="common">Broad bean</name>
    <name type="synonym">Faba vulgaris</name>
    <dbReference type="NCBI Taxonomy" id="3906"/>
    <lineage>
        <taxon>Eukaryota</taxon>
        <taxon>Viridiplantae</taxon>
        <taxon>Streptophyta</taxon>
        <taxon>Embryophyta</taxon>
        <taxon>Tracheophyta</taxon>
        <taxon>Spermatophyta</taxon>
        <taxon>Magnoliopsida</taxon>
        <taxon>eudicotyledons</taxon>
        <taxon>Gunneridae</taxon>
        <taxon>Pentapetalae</taxon>
        <taxon>rosids</taxon>
        <taxon>fabids</taxon>
        <taxon>Fabales</taxon>
        <taxon>Fabaceae</taxon>
        <taxon>Papilionoideae</taxon>
        <taxon>50 kb inversion clade</taxon>
        <taxon>NPAAA clade</taxon>
        <taxon>Hologalegina</taxon>
        <taxon>IRL clade</taxon>
        <taxon>Fabeae</taxon>
        <taxon>Vicia</taxon>
    </lineage>
</organism>
<dbReference type="Proteomes" id="UP001157006">
    <property type="component" value="Chromosome 1S"/>
</dbReference>
<reference evidence="1 2" key="1">
    <citation type="submission" date="2023-01" db="EMBL/GenBank/DDBJ databases">
        <authorList>
            <person name="Kreplak J."/>
        </authorList>
    </citation>
    <scope>NUCLEOTIDE SEQUENCE [LARGE SCALE GENOMIC DNA]</scope>
</reference>
<accession>A0AAV0ZCC3</accession>
<sequence>MFDTGALNQVKTCTDTIMNISQLEEDMLKQKAKLDWLNLGDGNNSYFHASIKERNKHIGLHTLFSLQGELLSNHEAIEQEILEFYKELVGTTTNKLIGIDSHCIRKGKTLSGEDALTLIKPVEDREIWNALENIGNNKAPRVDGFNAFFFKNACQVIKHDMVASVKEFFRTRMIHKALNYSLVTLIPKHAKARTVKDMRPISCCSTFYKVISKVLTKRLGKVISSIINENHPAFIPGRIIQDNIMMAQE</sequence>
<proteinExistence type="predicted"/>
<dbReference type="AlphaFoldDB" id="A0AAV0ZCC3"/>
<dbReference type="PANTHER" id="PTHR46890">
    <property type="entry name" value="NON-LTR RETROLELEMENT REVERSE TRANSCRIPTASE-LIKE PROTEIN-RELATED"/>
    <property type="match status" value="1"/>
</dbReference>
<keyword evidence="2" id="KW-1185">Reference proteome</keyword>